<feature type="coiled-coil region" evidence="8">
    <location>
        <begin position="215"/>
        <end position="242"/>
    </location>
</feature>
<gene>
    <name evidence="10" type="ORF">H8712_11400</name>
</gene>
<dbReference type="PANTHER" id="PTHR11629">
    <property type="entry name" value="VACUOLAR PROTON ATPASES"/>
    <property type="match status" value="1"/>
</dbReference>
<dbReference type="Proteomes" id="UP000661649">
    <property type="component" value="Unassembled WGS sequence"/>
</dbReference>
<evidence type="ECO:0000256" key="6">
    <source>
        <dbReference type="ARBA" id="ARBA00023065"/>
    </source>
</evidence>
<feature type="transmembrane region" description="Helical" evidence="9">
    <location>
        <begin position="438"/>
        <end position="459"/>
    </location>
</feature>
<reference evidence="10 11" key="1">
    <citation type="submission" date="2020-08" db="EMBL/GenBank/DDBJ databases">
        <title>Genome public.</title>
        <authorList>
            <person name="Liu C."/>
            <person name="Sun Q."/>
        </authorList>
    </citation>
    <scope>NUCLEOTIDE SEQUENCE [LARGE SCALE GENOMIC DNA]</scope>
    <source>
        <strain evidence="10 11">3_YM_SP_D4_24.mj</strain>
    </source>
</reference>
<organism evidence="10 11">
    <name type="scientific">Blautia stercoris</name>
    <dbReference type="NCBI Taxonomy" id="871664"/>
    <lineage>
        <taxon>Bacteria</taxon>
        <taxon>Bacillati</taxon>
        <taxon>Bacillota</taxon>
        <taxon>Clostridia</taxon>
        <taxon>Lachnospirales</taxon>
        <taxon>Lachnospiraceae</taxon>
        <taxon>Blautia</taxon>
    </lineage>
</organism>
<evidence type="ECO:0000256" key="8">
    <source>
        <dbReference type="SAM" id="Coils"/>
    </source>
</evidence>
<protein>
    <submittedName>
        <fullName evidence="10">ATPase</fullName>
    </submittedName>
</protein>
<feature type="transmembrane region" description="Helical" evidence="9">
    <location>
        <begin position="562"/>
        <end position="584"/>
    </location>
</feature>
<evidence type="ECO:0000256" key="2">
    <source>
        <dbReference type="ARBA" id="ARBA00009904"/>
    </source>
</evidence>
<keyword evidence="11" id="KW-1185">Reference proteome</keyword>
<evidence type="ECO:0000256" key="5">
    <source>
        <dbReference type="ARBA" id="ARBA00022989"/>
    </source>
</evidence>
<evidence type="ECO:0000256" key="9">
    <source>
        <dbReference type="SAM" id="Phobius"/>
    </source>
</evidence>
<keyword evidence="7 9" id="KW-0472">Membrane</keyword>
<feature type="transmembrane region" description="Helical" evidence="9">
    <location>
        <begin position="499"/>
        <end position="518"/>
    </location>
</feature>
<comment type="subcellular location">
    <subcellularLocation>
        <location evidence="1">Membrane</location>
        <topology evidence="1">Multi-pass membrane protein</topology>
    </subcellularLocation>
</comment>
<evidence type="ECO:0000256" key="4">
    <source>
        <dbReference type="ARBA" id="ARBA00022692"/>
    </source>
</evidence>
<evidence type="ECO:0000256" key="1">
    <source>
        <dbReference type="ARBA" id="ARBA00004141"/>
    </source>
</evidence>
<dbReference type="Pfam" id="PF01496">
    <property type="entry name" value="V_ATPase_I"/>
    <property type="match status" value="1"/>
</dbReference>
<evidence type="ECO:0000313" key="10">
    <source>
        <dbReference type="EMBL" id="MBC8629210.1"/>
    </source>
</evidence>
<name>A0ABR7PCQ7_9FIRM</name>
<keyword evidence="5 9" id="KW-1133">Transmembrane helix</keyword>
<feature type="transmembrane region" description="Helical" evidence="9">
    <location>
        <begin position="355"/>
        <end position="380"/>
    </location>
</feature>
<dbReference type="EMBL" id="JACRTP010000004">
    <property type="protein sequence ID" value="MBC8629210.1"/>
    <property type="molecule type" value="Genomic_DNA"/>
</dbReference>
<feature type="transmembrane region" description="Helical" evidence="9">
    <location>
        <begin position="387"/>
        <end position="411"/>
    </location>
</feature>
<evidence type="ECO:0000256" key="3">
    <source>
        <dbReference type="ARBA" id="ARBA00022448"/>
    </source>
</evidence>
<keyword evidence="3" id="KW-0813">Transport</keyword>
<dbReference type="PANTHER" id="PTHR11629:SF63">
    <property type="entry name" value="V-TYPE PROTON ATPASE SUBUNIT A"/>
    <property type="match status" value="1"/>
</dbReference>
<dbReference type="RefSeq" id="WP_118701368.1">
    <property type="nucleotide sequence ID" value="NZ_JACRTP010000004.1"/>
</dbReference>
<keyword evidence="4 9" id="KW-0812">Transmembrane</keyword>
<feature type="coiled-coil region" evidence="8">
    <location>
        <begin position="81"/>
        <end position="108"/>
    </location>
</feature>
<feature type="transmembrane region" description="Helical" evidence="9">
    <location>
        <begin position="591"/>
        <end position="616"/>
    </location>
</feature>
<keyword evidence="6" id="KW-0406">Ion transport</keyword>
<evidence type="ECO:0000256" key="7">
    <source>
        <dbReference type="ARBA" id="ARBA00023136"/>
    </source>
</evidence>
<accession>A0ABR7PCQ7</accession>
<proteinExistence type="inferred from homology"/>
<dbReference type="InterPro" id="IPR002490">
    <property type="entry name" value="V-ATPase_116kDa_su"/>
</dbReference>
<comment type="similarity">
    <text evidence="2">Belongs to the V-ATPase 116 kDa subunit family.</text>
</comment>
<sequence length="646" mass="73621">MIEKMKFLSITGPKADIDRVVNQYLAKYEIHLENAMAQLNQVQNLSPFIQINPYKEVLAKAEEFTGLLGEEKQLKLRDISLEEATELIDRLGSELSEINVKCEEENKKRTKIVEDLNLVSPFLKLPGDIDQLVHYRFVQVRFGRIAREYYEKFKTYVYDSLDTWFYPCHEDEYVWGVYFVPWTRMEEVDAVFSSLHFERIYLKKDYYYGTPQEIYDKLRVELNAVDKKIAEYKSQASELLKKDAVSVFSAKEKLSALSVNFDVRKVAACVKEHHETFYILCGWMTEEDSIAFAKEIENDANLFCIIEDDKYNINVQPPTKLKNPKIFKPFEMYIKMYGLPAYNEMDPTIFVAITYSFIFGAMFGDVGQGLLLAIGGLILYKVKNMDLAAIIGCAGVFSTIFGFMYGSFFGFEDLIPALWLKPSEAMLLIPGLGNMNTVFVVAIVFGMFLILLTMIFNIINAVRSRDIENIIFSQNAICGLVFYGALTVTILLYITGHALPATVVLVVMFVIPLILIMLKEPLTRIVEKKTPAIEGGKAMYFVQSFFELFEVMLSYLSNTLSFVRVGAFAVSHAAMMGVVLMLAGAESGGSINWLIIILGNAFVCAMEGLIVGIQVLRLEYYEMFSRFYKGSGREFKPFLKNVKTNH</sequence>
<feature type="transmembrane region" description="Helical" evidence="9">
    <location>
        <begin position="471"/>
        <end position="493"/>
    </location>
</feature>
<keyword evidence="8" id="KW-0175">Coiled coil</keyword>
<evidence type="ECO:0000313" key="11">
    <source>
        <dbReference type="Proteomes" id="UP000661649"/>
    </source>
</evidence>
<comment type="caution">
    <text evidence="10">The sequence shown here is derived from an EMBL/GenBank/DDBJ whole genome shotgun (WGS) entry which is preliminary data.</text>
</comment>